<dbReference type="Proteomes" id="UP001320245">
    <property type="component" value="Unassembled WGS sequence"/>
</dbReference>
<evidence type="ECO:0000313" key="2">
    <source>
        <dbReference type="Proteomes" id="UP001320245"/>
    </source>
</evidence>
<dbReference type="AlphaFoldDB" id="A0AAN9UAS5"/>
<accession>A0AAN9UAS5</accession>
<dbReference type="EMBL" id="JAJSPL020000015">
    <property type="protein sequence ID" value="KAK7742334.1"/>
    <property type="molecule type" value="Genomic_DNA"/>
</dbReference>
<reference evidence="1 2" key="1">
    <citation type="journal article" date="2023" name="PLoS ONE">
        <title>Cytospora paraplurivora sp. nov. isolated from orchards with fruit tree decline syndrome in Ontario, Canada.</title>
        <authorList>
            <person name="Ilyukhin E."/>
            <person name="Nguyen H.D.T."/>
            <person name="Castle A.J."/>
            <person name="Ellouze W."/>
        </authorList>
    </citation>
    <scope>NUCLEOTIDE SEQUENCE [LARGE SCALE GENOMIC DNA]</scope>
    <source>
        <strain evidence="1 2">FDS-564</strain>
    </source>
</reference>
<sequence length="493" mass="52786">MVTTSASSDNVTSVITDPTASWIIFTPSAATLSGNVPTSLNNGTFLITINAESISKGLSYSFQLRLVIQDISQDYSVRVPVVASNAFTINMAKYFPASSQLTALDTNPKANWISFDAEENIIYGSVPDLAAGAVIAVTVNAFSTGSSDSSAALYTRVFSLEIEENDIPDYNVILGDEFVIDLSLELLNEPGDYLTSVSTNPTSEWVTLNLDNRTIAGTVPITLAAGSSVSVTGDAINPSLGSSYRKQYSLVIAAGENITVPVVVGDGFQVNLTEYLQNTGDTIRPITLSPEVSWVTLNTEQPPYLYGTVPKDYAGSEVNSTVIAISQVTGLTYSLLVTLDVFATTAILEFDPAEPFVVNLVPLLQTSSDLVNSIRTYPEIDWISLDASNRSLSGLVPPTQPSGTTVNITVDSLTADVNAANKRDLDGILSRQTETESGKLDNLILSAFFDVVHSTIGHGLAAVKFSPFGRCFIERAVERALFKHSILNRAFDK</sequence>
<dbReference type="Gene3D" id="2.60.40.10">
    <property type="entry name" value="Immunoglobulins"/>
    <property type="match status" value="1"/>
</dbReference>
<evidence type="ECO:0000313" key="1">
    <source>
        <dbReference type="EMBL" id="KAK7742334.1"/>
    </source>
</evidence>
<comment type="caution">
    <text evidence="1">The sequence shown here is derived from an EMBL/GenBank/DDBJ whole genome shotgun (WGS) entry which is preliminary data.</text>
</comment>
<gene>
    <name evidence="1" type="primary">AXL2_1</name>
    <name evidence="1" type="ORF">SLS53_004479</name>
</gene>
<protein>
    <submittedName>
        <fullName evidence="1">Polarity establishment/cellular polarization</fullName>
    </submittedName>
</protein>
<proteinExistence type="predicted"/>
<organism evidence="1 2">
    <name type="scientific">Cytospora paraplurivora</name>
    <dbReference type="NCBI Taxonomy" id="2898453"/>
    <lineage>
        <taxon>Eukaryota</taxon>
        <taxon>Fungi</taxon>
        <taxon>Dikarya</taxon>
        <taxon>Ascomycota</taxon>
        <taxon>Pezizomycotina</taxon>
        <taxon>Sordariomycetes</taxon>
        <taxon>Sordariomycetidae</taxon>
        <taxon>Diaporthales</taxon>
        <taxon>Cytosporaceae</taxon>
        <taxon>Cytospora</taxon>
    </lineage>
</organism>
<keyword evidence="2" id="KW-1185">Reference proteome</keyword>
<name>A0AAN9UAS5_9PEZI</name>
<dbReference type="InterPro" id="IPR013783">
    <property type="entry name" value="Ig-like_fold"/>
</dbReference>